<keyword evidence="2" id="KW-1185">Reference proteome</keyword>
<protein>
    <submittedName>
        <fullName evidence="1">Uncharacterized protein</fullName>
    </submittedName>
</protein>
<organism evidence="1 2">
    <name type="scientific">Tagetes erecta</name>
    <name type="common">African marigold</name>
    <dbReference type="NCBI Taxonomy" id="13708"/>
    <lineage>
        <taxon>Eukaryota</taxon>
        <taxon>Viridiplantae</taxon>
        <taxon>Streptophyta</taxon>
        <taxon>Embryophyta</taxon>
        <taxon>Tracheophyta</taxon>
        <taxon>Spermatophyta</taxon>
        <taxon>Magnoliopsida</taxon>
        <taxon>eudicotyledons</taxon>
        <taxon>Gunneridae</taxon>
        <taxon>Pentapetalae</taxon>
        <taxon>asterids</taxon>
        <taxon>campanulids</taxon>
        <taxon>Asterales</taxon>
        <taxon>Asteraceae</taxon>
        <taxon>Asteroideae</taxon>
        <taxon>Heliantheae alliance</taxon>
        <taxon>Tageteae</taxon>
        <taxon>Tagetes</taxon>
    </lineage>
</organism>
<dbReference type="EMBL" id="JAUHHV010000010">
    <property type="protein sequence ID" value="KAK1409333.1"/>
    <property type="molecule type" value="Genomic_DNA"/>
</dbReference>
<sequence>MITGRRPTDSIFQEGLNLHGYVHMALPDRLMEIIEPMLVSTYMEAANGFNREEERRLKRLEDGMNTLARIGLGCSMESPGERMSTSSILNELFVSRRLTEFLGLYLICRWGLIFLLHHLLKIEVCVCTDVEQEIEACPINSSFKRKIGSQRLGGRFQDTINPTGEATF</sequence>
<name>A0AAD8JTA2_TARER</name>
<comment type="caution">
    <text evidence="1">The sequence shown here is derived from an EMBL/GenBank/DDBJ whole genome shotgun (WGS) entry which is preliminary data.</text>
</comment>
<proteinExistence type="predicted"/>
<gene>
    <name evidence="1" type="ORF">QVD17_35859</name>
</gene>
<dbReference type="AlphaFoldDB" id="A0AAD8JTA2"/>
<reference evidence="1" key="1">
    <citation type="journal article" date="2023" name="bioRxiv">
        <title>Improved chromosome-level genome assembly for marigold (Tagetes erecta).</title>
        <authorList>
            <person name="Jiang F."/>
            <person name="Yuan L."/>
            <person name="Wang S."/>
            <person name="Wang H."/>
            <person name="Xu D."/>
            <person name="Wang A."/>
            <person name="Fan W."/>
        </authorList>
    </citation>
    <scope>NUCLEOTIDE SEQUENCE</scope>
    <source>
        <strain evidence="1">WSJ</strain>
        <tissue evidence="1">Leaf</tissue>
    </source>
</reference>
<dbReference type="InterPro" id="IPR051564">
    <property type="entry name" value="LRR_receptor-like_kinase"/>
</dbReference>
<dbReference type="PANTHER" id="PTHR48055">
    <property type="entry name" value="LEUCINE-RICH REPEAT RECEPTOR PROTEIN KINASE EMS1"/>
    <property type="match status" value="1"/>
</dbReference>
<accession>A0AAD8JTA2</accession>
<evidence type="ECO:0000313" key="2">
    <source>
        <dbReference type="Proteomes" id="UP001229421"/>
    </source>
</evidence>
<dbReference type="GO" id="GO:0016020">
    <property type="term" value="C:membrane"/>
    <property type="evidence" value="ECO:0007669"/>
    <property type="project" value="TreeGrafter"/>
</dbReference>
<evidence type="ECO:0000313" key="1">
    <source>
        <dbReference type="EMBL" id="KAK1409333.1"/>
    </source>
</evidence>
<dbReference type="Proteomes" id="UP001229421">
    <property type="component" value="Unassembled WGS sequence"/>
</dbReference>
<dbReference type="Gene3D" id="1.10.510.10">
    <property type="entry name" value="Transferase(Phosphotransferase) domain 1"/>
    <property type="match status" value="1"/>
</dbReference>
<dbReference type="PANTHER" id="PTHR48055:SF55">
    <property type="entry name" value="PROTEIN KINASE DOMAIN-CONTAINING PROTEIN"/>
    <property type="match status" value="1"/>
</dbReference>